<keyword evidence="2" id="KW-1185">Reference proteome</keyword>
<accession>A0ACB7XW62</accession>
<dbReference type="EMBL" id="CM037151">
    <property type="protein sequence ID" value="KAH7844785.1"/>
    <property type="molecule type" value="Genomic_DNA"/>
</dbReference>
<name>A0ACB7XW62_9ERIC</name>
<dbReference type="Proteomes" id="UP000828048">
    <property type="component" value="Chromosome 1"/>
</dbReference>
<evidence type="ECO:0000313" key="2">
    <source>
        <dbReference type="Proteomes" id="UP000828048"/>
    </source>
</evidence>
<proteinExistence type="predicted"/>
<evidence type="ECO:0000313" key="1">
    <source>
        <dbReference type="EMBL" id="KAH7844785.1"/>
    </source>
</evidence>
<organism evidence="1 2">
    <name type="scientific">Vaccinium darrowii</name>
    <dbReference type="NCBI Taxonomy" id="229202"/>
    <lineage>
        <taxon>Eukaryota</taxon>
        <taxon>Viridiplantae</taxon>
        <taxon>Streptophyta</taxon>
        <taxon>Embryophyta</taxon>
        <taxon>Tracheophyta</taxon>
        <taxon>Spermatophyta</taxon>
        <taxon>Magnoliopsida</taxon>
        <taxon>eudicotyledons</taxon>
        <taxon>Gunneridae</taxon>
        <taxon>Pentapetalae</taxon>
        <taxon>asterids</taxon>
        <taxon>Ericales</taxon>
        <taxon>Ericaceae</taxon>
        <taxon>Vaccinioideae</taxon>
        <taxon>Vaccinieae</taxon>
        <taxon>Vaccinium</taxon>
    </lineage>
</organism>
<comment type="caution">
    <text evidence="1">The sequence shown here is derived from an EMBL/GenBank/DDBJ whole genome shotgun (WGS) entry which is preliminary data.</text>
</comment>
<gene>
    <name evidence="1" type="ORF">Vadar_031655</name>
</gene>
<protein>
    <submittedName>
        <fullName evidence="1">Uncharacterized protein</fullName>
    </submittedName>
</protein>
<reference evidence="1 2" key="1">
    <citation type="journal article" date="2021" name="Hortic Res">
        <title>High-quality reference genome and annotation aids understanding of berry development for evergreen blueberry (Vaccinium darrowii).</title>
        <authorList>
            <person name="Yu J."/>
            <person name="Hulse-Kemp A.M."/>
            <person name="Babiker E."/>
            <person name="Staton M."/>
        </authorList>
    </citation>
    <scope>NUCLEOTIDE SEQUENCE [LARGE SCALE GENOMIC DNA]</scope>
    <source>
        <strain evidence="2">cv. NJ 8807/NJ 8810</strain>
        <tissue evidence="1">Young leaf</tissue>
    </source>
</reference>
<sequence length="337" mass="37050">MAHWFVLNSAEIRHYLEQHKSQSENESAFDIPKRQQEEFPNWFKNHTNQLRVQGSLEAIDELWSIANGPLVNVNIYSGCISNGVRFHFRDRDGRHKSQNSGVVVEGEHEGKTVDCYGYLCRDPEIIPSSVVLQLDNEEHQDTLDDEEDESMGEPTEDEENELPWESDSDIDPNIKPCGPKLHNKKCRRKGEDEEQNPFKVKNTYYGKQKAKYLGEPSGGTSVNQGRGGGTSGRGGGRSAKGGGTSARGGGTSARSGRNGTTPASRGKAKAVELPQPERASKRLKKVGEGWILSQQSTTNKVEGPPSKLHPIGPLMRNGILVSTKPFVSSQASTDPGK</sequence>